<comment type="function">
    <text evidence="8">Zinc phosphodiesterase, which displays some tRNA 3'-processing endonuclease activity. Probably involved in tRNA maturation, by removing a 3'-trailer from precursor tRNA.</text>
</comment>
<dbReference type="Pfam" id="PF23023">
    <property type="entry name" value="Anti-Pycsar_Apyc1"/>
    <property type="match status" value="1"/>
</dbReference>
<protein>
    <recommendedName>
        <fullName evidence="8">Ribonuclease Z</fullName>
        <shortName evidence="8">RNase Z</shortName>
        <ecNumber evidence="8">3.1.26.11</ecNumber>
    </recommendedName>
    <alternativeName>
        <fullName evidence="8">tRNA 3 endonuclease</fullName>
    </alternativeName>
    <alternativeName>
        <fullName evidence="8">tRNase Z</fullName>
    </alternativeName>
</protein>
<proteinExistence type="inferred from homology"/>
<evidence type="ECO:0000256" key="2">
    <source>
        <dbReference type="ARBA" id="ARBA00022694"/>
    </source>
</evidence>
<dbReference type="SUPFAM" id="SSF56281">
    <property type="entry name" value="Metallo-hydrolase/oxidoreductase"/>
    <property type="match status" value="1"/>
</dbReference>
<dbReference type="InterPro" id="IPR013471">
    <property type="entry name" value="RNase_Z/BN"/>
</dbReference>
<dbReference type="NCBIfam" id="NF000801">
    <property type="entry name" value="PRK00055.1-3"/>
    <property type="match status" value="1"/>
</dbReference>
<feature type="binding site" evidence="8">
    <location>
        <position position="62"/>
    </location>
    <ligand>
        <name>Zn(2+)</name>
        <dbReference type="ChEBI" id="CHEBI:29105"/>
        <label>1</label>
        <note>catalytic</note>
    </ligand>
</feature>
<comment type="subunit">
    <text evidence="1 8">Homodimer.</text>
</comment>
<feature type="binding site" evidence="8">
    <location>
        <position position="270"/>
    </location>
    <ligand>
        <name>Zn(2+)</name>
        <dbReference type="ChEBI" id="CHEBI:29105"/>
        <label>2</label>
        <note>catalytic</note>
    </ligand>
</feature>
<dbReference type="AlphaFoldDB" id="A0A7D3XL85"/>
<feature type="binding site" evidence="8">
    <location>
        <position position="66"/>
    </location>
    <ligand>
        <name>Zn(2+)</name>
        <dbReference type="ChEBI" id="CHEBI:29105"/>
        <label>2</label>
        <note>catalytic</note>
    </ligand>
</feature>
<evidence type="ECO:0000256" key="8">
    <source>
        <dbReference type="HAMAP-Rule" id="MF_01818"/>
    </source>
</evidence>
<dbReference type="Gene3D" id="3.60.15.10">
    <property type="entry name" value="Ribonuclease Z/Hydroxyacylglutathione hydrolase-like"/>
    <property type="match status" value="1"/>
</dbReference>
<evidence type="ECO:0000313" key="10">
    <source>
        <dbReference type="Proteomes" id="UP000500961"/>
    </source>
</evidence>
<dbReference type="GO" id="GO:0042781">
    <property type="term" value="F:3'-tRNA processing endoribonuclease activity"/>
    <property type="evidence" value="ECO:0007669"/>
    <property type="project" value="UniProtKB-UniRule"/>
</dbReference>
<sequence>MTFSVTILGSSSALPTSKRFPSAHVLNVHERFYLIDCGEGTQIQLRKYHLPLNRINNIFLTHSHGDHVLGIFGLISTLNLLGRTNDLHIYGVADFEDLLMQNVKFFTDKPSFKVIYHAVDPFKVEEIYTDKHVVVTTVPLRHRVPAVGYLFREAPKQPNIRKDIISKYNLTIADIVSIKNGHDLVLPNGDIIPNSELTYIHSQPRSYAYCSDTLYSERLVGLVKGVDLLYHEATFLHSELELARKTGHSTALQAATVALKANVGKLILGHFSSRYKDIQLFLNEAKSVFQNSYVINDGDTIQVSPKIVDSQFD</sequence>
<reference evidence="9 10" key="1">
    <citation type="submission" date="2019-07" db="EMBL/GenBank/DDBJ databases">
        <title>Thalassofilum flectens gen. nov., sp. nov., a novel moderate thermophilic anaerobe from a shallow sea hot spring in Kunashir Island (Russia), representing a new family in the order Bacteroidales, and proposal of Thalassofilacea fam. nov.</title>
        <authorList>
            <person name="Kochetkova T.V."/>
            <person name="Podosokorskaya O.A."/>
            <person name="Novikov A."/>
            <person name="Elcheninov A.G."/>
            <person name="Toshchakov S.V."/>
            <person name="Kublanov I.V."/>
        </authorList>
    </citation>
    <scope>NUCLEOTIDE SEQUENCE [LARGE SCALE GENOMIC DNA]</scope>
    <source>
        <strain evidence="9 10">38-H</strain>
    </source>
</reference>
<evidence type="ECO:0000256" key="4">
    <source>
        <dbReference type="ARBA" id="ARBA00022723"/>
    </source>
</evidence>
<feature type="binding site" evidence="8">
    <location>
        <position position="64"/>
    </location>
    <ligand>
        <name>Zn(2+)</name>
        <dbReference type="ChEBI" id="CHEBI:29105"/>
        <label>1</label>
        <note>catalytic</note>
    </ligand>
</feature>
<accession>A0A7D3XL85</accession>
<keyword evidence="3 8" id="KW-0540">Nuclease</keyword>
<comment type="catalytic activity">
    <reaction evidence="8">
        <text>Endonucleolytic cleavage of RNA, removing extra 3' nucleotides from tRNA precursor, generating 3' termini of tRNAs. A 3'-hydroxy group is left at the tRNA terminus and a 5'-phosphoryl group is left at the trailer molecule.</text>
        <dbReference type="EC" id="3.1.26.11"/>
    </reaction>
</comment>
<dbReference type="InterPro" id="IPR036866">
    <property type="entry name" value="RibonucZ/Hydroxyglut_hydro"/>
</dbReference>
<evidence type="ECO:0000256" key="5">
    <source>
        <dbReference type="ARBA" id="ARBA00022759"/>
    </source>
</evidence>
<evidence type="ECO:0000313" key="9">
    <source>
        <dbReference type="EMBL" id="QKG80190.1"/>
    </source>
</evidence>
<feature type="binding site" evidence="8">
    <location>
        <position position="212"/>
    </location>
    <ligand>
        <name>Zn(2+)</name>
        <dbReference type="ChEBI" id="CHEBI:29105"/>
        <label>2</label>
        <note>catalytic</note>
    </ligand>
</feature>
<evidence type="ECO:0000256" key="6">
    <source>
        <dbReference type="ARBA" id="ARBA00022801"/>
    </source>
</evidence>
<dbReference type="EMBL" id="CP041345">
    <property type="protein sequence ID" value="QKG80190.1"/>
    <property type="molecule type" value="Genomic_DNA"/>
</dbReference>
<keyword evidence="5 8" id="KW-0255">Endonuclease</keyword>
<dbReference type="CDD" id="cd07717">
    <property type="entry name" value="RNaseZ_ZiPD-like_MBL-fold"/>
    <property type="match status" value="1"/>
</dbReference>
<keyword evidence="10" id="KW-1185">Reference proteome</keyword>
<evidence type="ECO:0000256" key="3">
    <source>
        <dbReference type="ARBA" id="ARBA00022722"/>
    </source>
</evidence>
<dbReference type="KEGG" id="ttz:FHG85_07925"/>
<keyword evidence="4 8" id="KW-0479">Metal-binding</keyword>
<keyword evidence="7 8" id="KW-0862">Zinc</keyword>
<feature type="binding site" evidence="8">
    <location>
        <position position="67"/>
    </location>
    <ligand>
        <name>Zn(2+)</name>
        <dbReference type="ChEBI" id="CHEBI:29105"/>
        <label>2</label>
        <note>catalytic</note>
    </ligand>
</feature>
<evidence type="ECO:0000256" key="7">
    <source>
        <dbReference type="ARBA" id="ARBA00022833"/>
    </source>
</evidence>
<comment type="cofactor">
    <cofactor evidence="8">
        <name>Zn(2+)</name>
        <dbReference type="ChEBI" id="CHEBI:29105"/>
    </cofactor>
    <text evidence="8">Binds 2 Zn(2+) ions.</text>
</comment>
<dbReference type="EC" id="3.1.26.11" evidence="8"/>
<dbReference type="PANTHER" id="PTHR46018:SF2">
    <property type="entry name" value="ZINC PHOSPHODIESTERASE ELAC PROTEIN 1"/>
    <property type="match status" value="1"/>
</dbReference>
<name>A0A7D3XL85_9BACT</name>
<dbReference type="PANTHER" id="PTHR46018">
    <property type="entry name" value="ZINC PHOSPHODIESTERASE ELAC PROTEIN 1"/>
    <property type="match status" value="1"/>
</dbReference>
<keyword evidence="2 8" id="KW-0819">tRNA processing</keyword>
<feature type="active site" description="Proton acceptor" evidence="8">
    <location>
        <position position="66"/>
    </location>
</feature>
<feature type="binding site" evidence="8">
    <location>
        <position position="142"/>
    </location>
    <ligand>
        <name>Zn(2+)</name>
        <dbReference type="ChEBI" id="CHEBI:29105"/>
        <label>1</label>
        <note>catalytic</note>
    </ligand>
</feature>
<gene>
    <name evidence="8" type="primary">rnz</name>
    <name evidence="9" type="ORF">FHG85_07925</name>
</gene>
<comment type="similarity">
    <text evidence="8">Belongs to the RNase Z family.</text>
</comment>
<keyword evidence="6 8" id="KW-0378">Hydrolase</keyword>
<dbReference type="Proteomes" id="UP000500961">
    <property type="component" value="Chromosome"/>
</dbReference>
<dbReference type="HAMAP" id="MF_01818">
    <property type="entry name" value="RNase_Z_BN"/>
    <property type="match status" value="1"/>
</dbReference>
<evidence type="ECO:0000256" key="1">
    <source>
        <dbReference type="ARBA" id="ARBA00011738"/>
    </source>
</evidence>
<dbReference type="RefSeq" id="WP_173074697.1">
    <property type="nucleotide sequence ID" value="NZ_CP041345.1"/>
</dbReference>
<dbReference type="GO" id="GO:0008270">
    <property type="term" value="F:zinc ion binding"/>
    <property type="evidence" value="ECO:0007669"/>
    <property type="project" value="UniProtKB-UniRule"/>
</dbReference>
<organism evidence="9 10">
    <name type="scientific">Tenuifilum thalassicum</name>
    <dbReference type="NCBI Taxonomy" id="2590900"/>
    <lineage>
        <taxon>Bacteria</taxon>
        <taxon>Pseudomonadati</taxon>
        <taxon>Bacteroidota</taxon>
        <taxon>Bacteroidia</taxon>
        <taxon>Bacteroidales</taxon>
        <taxon>Tenuifilaceae</taxon>
        <taxon>Tenuifilum</taxon>
    </lineage>
</organism>
<feature type="binding site" evidence="8">
    <location>
        <position position="212"/>
    </location>
    <ligand>
        <name>Zn(2+)</name>
        <dbReference type="ChEBI" id="CHEBI:29105"/>
        <label>1</label>
        <note>catalytic</note>
    </ligand>
</feature>